<keyword evidence="1" id="KW-0812">Transmembrane</keyword>
<organism evidence="2 5">
    <name type="scientific">Finegoldia magna</name>
    <name type="common">Peptostreptococcus magnus</name>
    <dbReference type="NCBI Taxonomy" id="1260"/>
    <lineage>
        <taxon>Bacteria</taxon>
        <taxon>Bacillati</taxon>
        <taxon>Bacillota</taxon>
        <taxon>Tissierellia</taxon>
        <taxon>Tissierellales</taxon>
        <taxon>Peptoniphilaceae</taxon>
        <taxon>Finegoldia</taxon>
    </lineage>
</organism>
<dbReference type="EMBL" id="NDYE01000020">
    <property type="protein sequence ID" value="OXZ31126.1"/>
    <property type="molecule type" value="Genomic_DNA"/>
</dbReference>
<feature type="transmembrane region" description="Helical" evidence="1">
    <location>
        <begin position="132"/>
        <end position="153"/>
    </location>
</feature>
<evidence type="ECO:0000313" key="4">
    <source>
        <dbReference type="Proteomes" id="UP000215361"/>
    </source>
</evidence>
<feature type="transmembrane region" description="Helical" evidence="1">
    <location>
        <begin position="18"/>
        <end position="34"/>
    </location>
</feature>
<keyword evidence="1" id="KW-1133">Transmembrane helix</keyword>
<sequence>MKNILKSELYEFIRDKKYLILLVISIILQSVLLLDKNIKNTSEMIYHSFYNMPLLFIVVNVFIALYIGGNFSDRKINRYIISGHKRANIVIVETFIVVIFSNLILMLQPTIVTIISMIKNGNGADNINILEIFLVTLLLNTSFLVITVFLAFLFKDIGKTLASSVGIYFIVIFLLNSNNAVQLAHFIPMGQGRLLIENSINLMEAIVLANVYFFVFLIGTIKYFKKCDLK</sequence>
<evidence type="ECO:0000256" key="1">
    <source>
        <dbReference type="SAM" id="Phobius"/>
    </source>
</evidence>
<dbReference type="EMBL" id="NDYI01000017">
    <property type="protein sequence ID" value="OXZ37376.1"/>
    <property type="molecule type" value="Genomic_DNA"/>
</dbReference>
<feature type="transmembrane region" description="Helical" evidence="1">
    <location>
        <begin position="89"/>
        <end position="112"/>
    </location>
</feature>
<feature type="transmembrane region" description="Helical" evidence="1">
    <location>
        <begin position="49"/>
        <end position="68"/>
    </location>
</feature>
<feature type="transmembrane region" description="Helical" evidence="1">
    <location>
        <begin position="205"/>
        <end position="224"/>
    </location>
</feature>
<comment type="caution">
    <text evidence="2">The sequence shown here is derived from an EMBL/GenBank/DDBJ whole genome shotgun (WGS) entry which is preliminary data.</text>
</comment>
<accession>A0A233VFE8</accession>
<evidence type="ECO:0000313" key="2">
    <source>
        <dbReference type="EMBL" id="OXZ31126.1"/>
    </source>
</evidence>
<protein>
    <submittedName>
        <fullName evidence="2">ABC transporter permease</fullName>
    </submittedName>
</protein>
<reference evidence="2" key="1">
    <citation type="journal article" date="2017" name="J. Clin. Microbiol.">
        <title>Finegoldia magna Isolated from Orthopedic Joint Implant-Associated Infections.</title>
        <authorList>
            <person name="Soderquist B."/>
            <person name="Bjorklund S."/>
            <person name="Hellmark B."/>
            <person name="Jensen A."/>
            <person name="Bruggemann H."/>
        </authorList>
    </citation>
    <scope>NUCLEOTIDE SEQUENCE</scope>
    <source>
        <strain evidence="3">08T492</strain>
        <strain evidence="2">12T273</strain>
    </source>
</reference>
<evidence type="ECO:0000313" key="5">
    <source>
        <dbReference type="Proteomes" id="UP000215546"/>
    </source>
</evidence>
<keyword evidence="1" id="KW-0472">Membrane</keyword>
<feature type="transmembrane region" description="Helical" evidence="1">
    <location>
        <begin position="165"/>
        <end position="185"/>
    </location>
</feature>
<name>A0A233VFE8_FINMA</name>
<dbReference type="Proteomes" id="UP000215546">
    <property type="component" value="Unassembled WGS sequence"/>
</dbReference>
<evidence type="ECO:0000313" key="3">
    <source>
        <dbReference type="EMBL" id="OXZ37376.1"/>
    </source>
</evidence>
<gene>
    <name evidence="2" type="ORF">B9N55_08985</name>
    <name evidence="3" type="ORF">B9N56_06700</name>
</gene>
<reference evidence="4 5" key="2">
    <citation type="submission" date="2017-04" db="EMBL/GenBank/DDBJ databases">
        <title>Finegoldia magna isolated from orthopedic joint implant-associated infections.</title>
        <authorList>
            <person name="Bjorklund S."/>
            <person name="Bruggemann H."/>
            <person name="Jensen A."/>
            <person name="Hellmark B."/>
            <person name="Soderquist B."/>
        </authorList>
    </citation>
    <scope>NUCLEOTIDE SEQUENCE [LARGE SCALE GENOMIC DNA]</scope>
    <source>
        <strain evidence="4">08T492</strain>
        <strain evidence="5">12T273</strain>
    </source>
</reference>
<dbReference type="Proteomes" id="UP000215361">
    <property type="component" value="Unassembled WGS sequence"/>
</dbReference>
<dbReference type="RefSeq" id="WP_094202814.1">
    <property type="nucleotide sequence ID" value="NZ_NDYE01000020.1"/>
</dbReference>
<dbReference type="AlphaFoldDB" id="A0A233VFE8"/>
<proteinExistence type="predicted"/>